<dbReference type="GeneID" id="8857315"/>
<gene>
    <name evidence="2" type="ORF">NAEGRDRAFT_74806</name>
</gene>
<keyword evidence="1" id="KW-0472">Membrane</keyword>
<evidence type="ECO:0000313" key="3">
    <source>
        <dbReference type="Proteomes" id="UP000006671"/>
    </source>
</evidence>
<accession>D2W0C1</accession>
<evidence type="ECO:0000313" key="2">
    <source>
        <dbReference type="EMBL" id="EFC37447.1"/>
    </source>
</evidence>
<organism evidence="3">
    <name type="scientific">Naegleria gruberi</name>
    <name type="common">Amoeba</name>
    <dbReference type="NCBI Taxonomy" id="5762"/>
    <lineage>
        <taxon>Eukaryota</taxon>
        <taxon>Discoba</taxon>
        <taxon>Heterolobosea</taxon>
        <taxon>Tetramitia</taxon>
        <taxon>Eutetramitia</taxon>
        <taxon>Vahlkampfiidae</taxon>
        <taxon>Naegleria</taxon>
    </lineage>
</organism>
<name>D2W0C1_NAEGR</name>
<evidence type="ECO:0000256" key="1">
    <source>
        <dbReference type="SAM" id="Phobius"/>
    </source>
</evidence>
<reference evidence="2 3" key="1">
    <citation type="journal article" date="2010" name="Cell">
        <title>The genome of Naegleria gruberi illuminates early eukaryotic versatility.</title>
        <authorList>
            <person name="Fritz-Laylin L.K."/>
            <person name="Prochnik S.E."/>
            <person name="Ginger M.L."/>
            <person name="Dacks J.B."/>
            <person name="Carpenter M.L."/>
            <person name="Field M.C."/>
            <person name="Kuo A."/>
            <person name="Paredez A."/>
            <person name="Chapman J."/>
            <person name="Pham J."/>
            <person name="Shu S."/>
            <person name="Neupane R."/>
            <person name="Cipriano M."/>
            <person name="Mancuso J."/>
            <person name="Tu H."/>
            <person name="Salamov A."/>
            <person name="Lindquist E."/>
            <person name="Shapiro H."/>
            <person name="Lucas S."/>
            <person name="Grigoriev I.V."/>
            <person name="Cande W.Z."/>
            <person name="Fulton C."/>
            <person name="Rokhsar D.S."/>
            <person name="Dawson S.C."/>
        </authorList>
    </citation>
    <scope>NUCLEOTIDE SEQUENCE [LARGE SCALE GENOMIC DNA]</scope>
    <source>
        <strain evidence="2 3">NEG-M</strain>
    </source>
</reference>
<dbReference type="VEuPathDB" id="AmoebaDB:NAEGRDRAFT_74806"/>
<dbReference type="Proteomes" id="UP000006671">
    <property type="component" value="Unassembled WGS sequence"/>
</dbReference>
<dbReference type="AlphaFoldDB" id="D2W0C1"/>
<keyword evidence="1" id="KW-0812">Transmembrane</keyword>
<dbReference type="Gene3D" id="2.60.120.380">
    <property type="match status" value="1"/>
</dbReference>
<keyword evidence="3" id="KW-1185">Reference proteome</keyword>
<protein>
    <submittedName>
        <fullName evidence="2">Predicted protein</fullName>
    </submittedName>
</protein>
<dbReference type="RefSeq" id="XP_002670191.1">
    <property type="nucleotide sequence ID" value="XM_002670145.1"/>
</dbReference>
<dbReference type="EMBL" id="GG738918">
    <property type="protein sequence ID" value="EFC37447.1"/>
    <property type="molecule type" value="Genomic_DNA"/>
</dbReference>
<keyword evidence="1" id="KW-1133">Transmembrane helix</keyword>
<feature type="transmembrane region" description="Helical" evidence="1">
    <location>
        <begin position="168"/>
        <end position="190"/>
    </location>
</feature>
<dbReference type="KEGG" id="ngr:NAEGRDRAFT_74806"/>
<dbReference type="InParanoid" id="D2W0C1"/>
<sequence>MKRRINEGFLSSLKVLVVLVAVLFIAIQGTLANNNIVTKLLSQVDRLIHSDSSRSIQQSGTVILSPEGQVVSGSVSYGSFDLYSITMPPYSTLILSFKLPSSSSSVTVYAKEGSMPTPYHYDYKIASQYSSQTIDNSTLPIYITVYGESTNTNDYVLTASVTSILPNWIIGVIVASVIIGLLILVASFLIPVLICLGVCGCVCCAAASANRPITTTENPVNYYQQTPTYQKLE</sequence>
<proteinExistence type="predicted"/>